<feature type="region of interest" description="Disordered" evidence="1">
    <location>
        <begin position="541"/>
        <end position="563"/>
    </location>
</feature>
<dbReference type="EMBL" id="BQXS01000163">
    <property type="protein sequence ID" value="GKT28144.1"/>
    <property type="molecule type" value="Genomic_DNA"/>
</dbReference>
<proteinExistence type="predicted"/>
<feature type="region of interest" description="Disordered" evidence="1">
    <location>
        <begin position="972"/>
        <end position="1076"/>
    </location>
</feature>
<feature type="compositionally biased region" description="Basic and acidic residues" evidence="1">
    <location>
        <begin position="911"/>
        <end position="931"/>
    </location>
</feature>
<gene>
    <name evidence="2" type="ORF">ADUPG1_000460</name>
</gene>
<feature type="compositionally biased region" description="Low complexity" evidence="1">
    <location>
        <begin position="1050"/>
        <end position="1068"/>
    </location>
</feature>
<name>A0ABQ5K9J0_9EUKA</name>
<evidence type="ECO:0000313" key="2">
    <source>
        <dbReference type="EMBL" id="GKT28144.1"/>
    </source>
</evidence>
<evidence type="ECO:0000313" key="3">
    <source>
        <dbReference type="Proteomes" id="UP001057375"/>
    </source>
</evidence>
<reference evidence="2" key="1">
    <citation type="submission" date="2022-03" db="EMBL/GenBank/DDBJ databases">
        <title>Draft genome sequence of Aduncisulcus paluster, a free-living microaerophilic Fornicata.</title>
        <authorList>
            <person name="Yuyama I."/>
            <person name="Kume K."/>
            <person name="Tamura T."/>
            <person name="Inagaki Y."/>
            <person name="Hashimoto T."/>
        </authorList>
    </citation>
    <scope>NUCLEOTIDE SEQUENCE</scope>
    <source>
        <strain evidence="2">NY0171</strain>
    </source>
</reference>
<feature type="region of interest" description="Disordered" evidence="1">
    <location>
        <begin position="16"/>
        <end position="42"/>
    </location>
</feature>
<feature type="compositionally biased region" description="Low complexity" evidence="1">
    <location>
        <begin position="24"/>
        <end position="39"/>
    </location>
</feature>
<accession>A0ABQ5K9J0</accession>
<feature type="compositionally biased region" description="Polar residues" evidence="1">
    <location>
        <begin position="1017"/>
        <end position="1035"/>
    </location>
</feature>
<dbReference type="Proteomes" id="UP001057375">
    <property type="component" value="Unassembled WGS sequence"/>
</dbReference>
<feature type="region of interest" description="Disordered" evidence="1">
    <location>
        <begin position="609"/>
        <end position="632"/>
    </location>
</feature>
<feature type="region of interest" description="Disordered" evidence="1">
    <location>
        <begin position="712"/>
        <end position="770"/>
    </location>
</feature>
<sequence>MGEPFSYKNLLINENEKKKEEQQPENLHSNPISPSNHSNGVSKSHIQGLVEIKEHVLSLFEKEESPEIIFKYLSTYFPCLFSSSGFSIILAQYFILFLSKSMAEGDALRIFMDHVKSKTKWFPNLAVDPDRTIVLSCLIDKKISFDGIRCQIVEMLSRNIHDRCVNPVTTKDIQKQIEEVKKKIDSRKVAESEIDSDKAGIDGQNSTCACPIATKDHPSRIIQSSESSSPLSMFLIGLFSLSPSGSPICRCVCTLPVVQGDTDTSTSRVDRCLIKNVVSQQCMGVLCWQTLSLCNVYDSKIRFNEKFVQKLHESLGRCEKYYRIILYYERYKKESLLELGKILKKTHAPLSLSFVFNVTLGIVSDLLKIFQITPSSLITTSSEAFEERGGEGKKLLVVAILKKHSSLIASYLSRLTPSEKIPISKCSKNRISKNSFLYFRKLFSFHINNESINFLSSIFMNLLQITASHEKVELFHSQLQLLFSPGRETINNTFSMILSLISKSLFRQYRILCGGFGFISLLSDMFELHWNHQLLDLKSAKSPPDGVSTAKEEQDTIDEGETEETTQIANVSSSSSASLPVPSPILLIQGLCYSLSHIVSHSILDGFKEEEKNEEEEGEEAEIPPVPDHSSDKFLRSSKNRNINNGYSFDELSIFIRKLICFVPVLDLSVLPNPPQKKPHFYKDEYILNILGKSDGMLWKKEWIFEETKRKDPISKGKGKTANNIHRKSTTLGSVKSSSHSSSSQPPHSSSNDYYSSPTPSPLPLYLSGRRRPPSRRVFHQYPHEYSSAIAHHTTPIHSSHSSMMHSPFVESDDMRDYFIHRREMLDVSPRWVHIRHQRDIISDSDVHLPHNLRSNYGNEGAIPEVPTHSHTTFGPTRYHHIIPGVDSMPIIRERDDHMRDSSMIHVHDIHQESSEHHIDSRSGLIEDRPSDGVSISPREVITHSSSQLFSNPSRSSSITTSQISGFISSSGVVNNEEAEEEFVEGRVHEESSSDDSVDPYSPRIHSHIIADISHDPLSSNTNRSLENPISSDSTEIIEAFPASEEQMDSRSPIQPSSISSTTPSSDPMKSGLSGNISSGDIITTYIVSDASQSKTPHDPSDDCRISLAQIPGIYSLKNDPSPILFFFEPHTLEIMTHHYIAFPNPFQLPNLRIERPSIISQAYSKEEESGQKASQGTGGDVSSKKTVDIDEHDHVADEFVPAIRQEGNYSPQVRQLSEILAIPLDVAEALLQAYSSIQEIIDDIIA</sequence>
<protein>
    <submittedName>
        <fullName evidence="2">Uncharacterized protein</fullName>
    </submittedName>
</protein>
<comment type="caution">
    <text evidence="2">The sequence shown here is derived from an EMBL/GenBank/DDBJ whole genome shotgun (WGS) entry which is preliminary data.</text>
</comment>
<feature type="compositionally biased region" description="Low complexity" evidence="1">
    <location>
        <begin position="737"/>
        <end position="768"/>
    </location>
</feature>
<keyword evidence="3" id="KW-1185">Reference proteome</keyword>
<feature type="compositionally biased region" description="Acidic residues" evidence="1">
    <location>
        <begin position="612"/>
        <end position="622"/>
    </location>
</feature>
<organism evidence="2 3">
    <name type="scientific">Aduncisulcus paluster</name>
    <dbReference type="NCBI Taxonomy" id="2918883"/>
    <lineage>
        <taxon>Eukaryota</taxon>
        <taxon>Metamonada</taxon>
        <taxon>Carpediemonas-like organisms</taxon>
        <taxon>Aduncisulcus</taxon>
    </lineage>
</organism>
<feature type="region of interest" description="Disordered" evidence="1">
    <location>
        <begin position="911"/>
        <end position="937"/>
    </location>
</feature>
<evidence type="ECO:0000256" key="1">
    <source>
        <dbReference type="SAM" id="MobiDB-lite"/>
    </source>
</evidence>
<feature type="region of interest" description="Disordered" evidence="1">
    <location>
        <begin position="1164"/>
        <end position="1186"/>
    </location>
</feature>